<proteinExistence type="predicted"/>
<comment type="caution">
    <text evidence="2">The sequence shown here is derived from an EMBL/GenBank/DDBJ whole genome shotgun (WGS) entry which is preliminary data.</text>
</comment>
<gene>
    <name evidence="2" type="ORF">M5D96_001618</name>
</gene>
<keyword evidence="3" id="KW-1185">Reference proteome</keyword>
<sequence length="200" mass="22526">MYVKLFLLFVLLGGFFHLNKAQTTDCSNTCISRVRCNPYYKDLVWAVVDRVCRVFQNGCIFGNKNCMRANQCLPPMVAITKEKCMESCPRMCSRGAPPVCGWFPYTDSNGTTGGRDMTFRSRCLLDLYACRHAEALVPINKDKCMAHCPGSCSLSGLQVCASFSYVDINGVKRDRQMAFQSRCHLNQYACENSNGKYILI</sequence>
<dbReference type="Proteomes" id="UP001059596">
    <property type="component" value="Chromosome 3R"/>
</dbReference>
<evidence type="ECO:0000313" key="3">
    <source>
        <dbReference type="Proteomes" id="UP001059596"/>
    </source>
</evidence>
<feature type="signal peptide" evidence="1">
    <location>
        <begin position="1"/>
        <end position="21"/>
    </location>
</feature>
<dbReference type="AlphaFoldDB" id="A0A9Q0BUR4"/>
<accession>A0A9Q0BUR4</accession>
<feature type="chain" id="PRO_5040141979" description="ShKT domain-containing protein" evidence="1">
    <location>
        <begin position="22"/>
        <end position="200"/>
    </location>
</feature>
<evidence type="ECO:0000256" key="1">
    <source>
        <dbReference type="SAM" id="SignalP"/>
    </source>
</evidence>
<keyword evidence="1" id="KW-0732">Signal</keyword>
<evidence type="ECO:0000313" key="2">
    <source>
        <dbReference type="EMBL" id="KAI8045437.1"/>
    </source>
</evidence>
<protein>
    <recommendedName>
        <fullName evidence="4">ShKT domain-containing protein</fullName>
    </recommendedName>
</protein>
<evidence type="ECO:0008006" key="4">
    <source>
        <dbReference type="Google" id="ProtNLM"/>
    </source>
</evidence>
<organism evidence="2 3">
    <name type="scientific">Drosophila gunungcola</name>
    <name type="common">fruit fly</name>
    <dbReference type="NCBI Taxonomy" id="103775"/>
    <lineage>
        <taxon>Eukaryota</taxon>
        <taxon>Metazoa</taxon>
        <taxon>Ecdysozoa</taxon>
        <taxon>Arthropoda</taxon>
        <taxon>Hexapoda</taxon>
        <taxon>Insecta</taxon>
        <taxon>Pterygota</taxon>
        <taxon>Neoptera</taxon>
        <taxon>Endopterygota</taxon>
        <taxon>Diptera</taxon>
        <taxon>Brachycera</taxon>
        <taxon>Muscomorpha</taxon>
        <taxon>Ephydroidea</taxon>
        <taxon>Drosophilidae</taxon>
        <taxon>Drosophila</taxon>
        <taxon>Sophophora</taxon>
    </lineage>
</organism>
<dbReference type="EMBL" id="JAMKOV010000001">
    <property type="protein sequence ID" value="KAI8045437.1"/>
    <property type="molecule type" value="Genomic_DNA"/>
</dbReference>
<dbReference type="Gene3D" id="3.30.60.30">
    <property type="match status" value="1"/>
</dbReference>
<name>A0A9Q0BUR4_9MUSC</name>
<reference evidence="2" key="1">
    <citation type="journal article" date="2023" name="Genome Biol. Evol.">
        <title>Long-read-based Genome Assembly of Drosophila gunungcola Reveals Fewer Chemosensory Genes in Flower-breeding Species.</title>
        <authorList>
            <person name="Negi A."/>
            <person name="Liao B.Y."/>
            <person name="Yeh S.D."/>
        </authorList>
    </citation>
    <scope>NUCLEOTIDE SEQUENCE</scope>
    <source>
        <strain evidence="2">Sukarami</strain>
    </source>
</reference>